<keyword evidence="4" id="KW-1185">Reference proteome</keyword>
<dbReference type="RefSeq" id="WP_160366545.1">
    <property type="nucleotide sequence ID" value="NZ_JACEIB010000007.1"/>
</dbReference>
<feature type="domain" description="Spore coat protein U/FanG" evidence="2">
    <location>
        <begin position="35"/>
        <end position="182"/>
    </location>
</feature>
<keyword evidence="3" id="KW-0167">Capsid protein</keyword>
<dbReference type="SMART" id="SM00972">
    <property type="entry name" value="SCPU"/>
    <property type="match status" value="1"/>
</dbReference>
<protein>
    <submittedName>
        <fullName evidence="3">Spore coat protein U domain-containing protein</fullName>
    </submittedName>
</protein>
<evidence type="ECO:0000256" key="1">
    <source>
        <dbReference type="SAM" id="SignalP"/>
    </source>
</evidence>
<gene>
    <name evidence="3" type="ORF">HZF05_11735</name>
</gene>
<proteinExistence type="predicted"/>
<sequence length="185" mass="17964">MLNSFTRFRASGALLATTVAVALGTAPAYAAGSSTGTIGVSLNVTAACAVNGATAIAANLGQVGSIAFADQPGLFGNTDASLVATGGGSGLSVLCSPGSTPTFTVGSGANDASGVHYMASGANKLAYHLYSDSGRTTEIGIGQAISLGTATSTAFNVPIYGRVSSNGAVVAAGSYTDTVQVTLAW</sequence>
<feature type="chain" id="PRO_5032632667" evidence="1">
    <location>
        <begin position="31"/>
        <end position="185"/>
    </location>
</feature>
<feature type="signal peptide" evidence="1">
    <location>
        <begin position="1"/>
        <end position="30"/>
    </location>
</feature>
<evidence type="ECO:0000313" key="3">
    <source>
        <dbReference type="EMBL" id="MBA2934768.1"/>
    </source>
</evidence>
<dbReference type="InterPro" id="IPR007893">
    <property type="entry name" value="Spore_coat_U/FanG"/>
</dbReference>
<accession>A0A838LB99</accession>
<reference evidence="3 4" key="1">
    <citation type="submission" date="2020-07" db="EMBL/GenBank/DDBJ databases">
        <authorList>
            <person name="Sun Q."/>
        </authorList>
    </citation>
    <scope>NUCLEOTIDE SEQUENCE [LARGE SCALE GENOMIC DNA]</scope>
    <source>
        <strain evidence="3 4">CGMCC 1.13654</strain>
    </source>
</reference>
<evidence type="ECO:0000313" key="4">
    <source>
        <dbReference type="Proteomes" id="UP000570166"/>
    </source>
</evidence>
<dbReference type="Pfam" id="PF05229">
    <property type="entry name" value="SCPU"/>
    <property type="match status" value="1"/>
</dbReference>
<name>A0A838LB99_9SPHN</name>
<keyword evidence="3" id="KW-0946">Virion</keyword>
<dbReference type="EMBL" id="JACEIB010000007">
    <property type="protein sequence ID" value="MBA2934768.1"/>
    <property type="molecule type" value="Genomic_DNA"/>
</dbReference>
<keyword evidence="1" id="KW-0732">Signal</keyword>
<dbReference type="Proteomes" id="UP000570166">
    <property type="component" value="Unassembled WGS sequence"/>
</dbReference>
<organism evidence="3 4">
    <name type="scientific">Sphingomonas chungangi</name>
    <dbReference type="NCBI Taxonomy" id="2683589"/>
    <lineage>
        <taxon>Bacteria</taxon>
        <taxon>Pseudomonadati</taxon>
        <taxon>Pseudomonadota</taxon>
        <taxon>Alphaproteobacteria</taxon>
        <taxon>Sphingomonadales</taxon>
        <taxon>Sphingomonadaceae</taxon>
        <taxon>Sphingomonas</taxon>
    </lineage>
</organism>
<dbReference type="PANTHER" id="PTHR37089">
    <property type="entry name" value="PROTEIN U-RELATED"/>
    <property type="match status" value="1"/>
</dbReference>
<comment type="caution">
    <text evidence="3">The sequence shown here is derived from an EMBL/GenBank/DDBJ whole genome shotgun (WGS) entry which is preliminary data.</text>
</comment>
<evidence type="ECO:0000259" key="2">
    <source>
        <dbReference type="Pfam" id="PF05229"/>
    </source>
</evidence>
<dbReference type="InterPro" id="IPR053167">
    <property type="entry name" value="Spore_coat_component"/>
</dbReference>
<dbReference type="AlphaFoldDB" id="A0A838LB99"/>